<dbReference type="InterPro" id="IPR055459">
    <property type="entry name" value="OST48_MD"/>
</dbReference>
<evidence type="ECO:0000256" key="5">
    <source>
        <dbReference type="ARBA" id="ARBA00022824"/>
    </source>
</evidence>
<evidence type="ECO:0000256" key="7">
    <source>
        <dbReference type="ARBA" id="ARBA00023136"/>
    </source>
</evidence>
<evidence type="ECO:0000256" key="9">
    <source>
        <dbReference type="SAM" id="MobiDB-lite"/>
    </source>
</evidence>
<feature type="region of interest" description="Disordered" evidence="9">
    <location>
        <begin position="454"/>
        <end position="481"/>
    </location>
</feature>
<dbReference type="OrthoDB" id="29105at2759"/>
<dbReference type="PANTHER" id="PTHR10830">
    <property type="entry name" value="DOLICHYL-DIPHOSPHOOLIGOSACCHARIDE--PROTEIN GLYCOSYLTRANSFERASE 48 KDA SUBUNIT"/>
    <property type="match status" value="1"/>
</dbReference>
<feature type="domain" description="OST48 middle" evidence="11">
    <location>
        <begin position="307"/>
        <end position="450"/>
    </location>
</feature>
<feature type="compositionally biased region" description="Low complexity" evidence="9">
    <location>
        <begin position="458"/>
        <end position="469"/>
    </location>
</feature>
<evidence type="ECO:0000313" key="13">
    <source>
        <dbReference type="Proteomes" id="UP000187283"/>
    </source>
</evidence>
<dbReference type="InterPro" id="IPR055457">
    <property type="entry name" value="OST48_N"/>
</dbReference>
<proteinExistence type="inferred from homology"/>
<dbReference type="Pfam" id="PF03345">
    <property type="entry name" value="OST48_N"/>
    <property type="match status" value="1"/>
</dbReference>
<sequence length="481" mass="53969">MRVVGICSIRFVAFALSAIYGALSANNSLAGNKVLIVLPSVTEKSNFSKFISQLEDRDYDVSIKANTDSDLKLLERGKLEYNHVIFLCPNCRRYGKGIDHMDISRFVKAGGNMVFSMGPSFSPLNDNISSEFGLNFQNLALVDHINYYNDTKADNPKISSSSRNTIFTDNMYNTDHILTHFSQSSKKAQVYYNGIPHTIKRKSPLIANILTAPLSTYTIPESKISAHSNSDSLASDSLSGSNAKLVTAIQARNNARAVFIGSPDMLSNDFFSINKKSQIYSNELFSQDLTKWAFQETGVLKADNLHHHKKGETEQLPRYRIKDTIIFGLDLSIYDGGKWKPYKANDVQLEIRMIDPYIRTNLDPSVSKNSKSATTFSKEFMLPDRYGTFKFVVNYKRTGLSSLLIEKIIPIEPLRHDQFPRFLTQAYPYYTSSLLLLSGFVIICYMFIFSSKFNQTPSSQPSSSSSSSKGKSHSGKKDKSN</sequence>
<evidence type="ECO:0000256" key="4">
    <source>
        <dbReference type="ARBA" id="ARBA00022692"/>
    </source>
</evidence>
<keyword evidence="6 8" id="KW-1133">Transmembrane helix</keyword>
<dbReference type="Proteomes" id="UP000187283">
    <property type="component" value="Unassembled WGS sequence"/>
</dbReference>
<reference evidence="12 13" key="1">
    <citation type="submission" date="2017-01" db="EMBL/GenBank/DDBJ databases">
        <authorList>
            <person name="Mah S.A."/>
            <person name="Swanson W.J."/>
            <person name="Moy G.W."/>
            <person name="Vacquier V.D."/>
        </authorList>
    </citation>
    <scope>NUCLEOTIDE SEQUENCE [LARGE SCALE GENOMIC DNA]</scope>
    <source>
        <strain evidence="12 13">GSMNP</strain>
    </source>
</reference>
<evidence type="ECO:0000256" key="6">
    <source>
        <dbReference type="ARBA" id="ARBA00022989"/>
    </source>
</evidence>
<feature type="transmembrane region" description="Helical" evidence="8">
    <location>
        <begin position="427"/>
        <end position="448"/>
    </location>
</feature>
<keyword evidence="7 8" id="KW-0472">Membrane</keyword>
<name>A0A1R1XXV6_9FUNG</name>
<dbReference type="Pfam" id="PF23358">
    <property type="entry name" value="OST48_MD"/>
    <property type="match status" value="1"/>
</dbReference>
<dbReference type="InterPro" id="IPR005013">
    <property type="entry name" value="DDOST_48_kDa_subunit"/>
</dbReference>
<dbReference type="PANTHER" id="PTHR10830:SF0">
    <property type="entry name" value="DOLICHYL-DIPHOSPHOOLIGOSACCHARIDE--PROTEIN GLYCOSYLTRANSFERASE 48 KDA SUBUNIT"/>
    <property type="match status" value="1"/>
</dbReference>
<evidence type="ECO:0000256" key="2">
    <source>
        <dbReference type="ARBA" id="ARBA00004922"/>
    </source>
</evidence>
<feature type="domain" description="OST48 N-terminal" evidence="10">
    <location>
        <begin position="33"/>
        <end position="293"/>
    </location>
</feature>
<feature type="chain" id="PRO_5011826859" description="Dolichyl-diphosphooligosaccharide--protein glycosyltransferase subunit WBP1" evidence="8">
    <location>
        <begin position="25"/>
        <end position="481"/>
    </location>
</feature>
<organism evidence="12 13">
    <name type="scientific">Smittium culicis</name>
    <dbReference type="NCBI Taxonomy" id="133412"/>
    <lineage>
        <taxon>Eukaryota</taxon>
        <taxon>Fungi</taxon>
        <taxon>Fungi incertae sedis</taxon>
        <taxon>Zoopagomycota</taxon>
        <taxon>Kickxellomycotina</taxon>
        <taxon>Harpellomycetes</taxon>
        <taxon>Harpellales</taxon>
        <taxon>Legeriomycetaceae</taxon>
        <taxon>Smittium</taxon>
    </lineage>
</organism>
<keyword evidence="13" id="KW-1185">Reference proteome</keyword>
<evidence type="ECO:0000259" key="11">
    <source>
        <dbReference type="Pfam" id="PF23358"/>
    </source>
</evidence>
<comment type="function">
    <text evidence="8">Subunit of the oligosaccharyl transferase (OST) complex that catalyzes the initial transfer of a defined glycan (Glc(3)Man(9)GlcNAc(2) in eukaryotes) from the lipid carrier dolichol-pyrophosphate to an asparagine residue within an Asn-X-Ser/Thr consensus motif in nascent polypeptide chains, the first step in protein N-glycosylation. N-glycosylation occurs cotranslationally and the complex associates with the Sec61 complex at the channel-forming translocon complex that mediates protein translocation across the endoplasmic reticulum (ER).</text>
</comment>
<keyword evidence="12" id="KW-0808">Transferase</keyword>
<evidence type="ECO:0000256" key="3">
    <source>
        <dbReference type="ARBA" id="ARBA00008743"/>
    </source>
</evidence>
<comment type="subcellular location">
    <subcellularLocation>
        <location evidence="8">Endoplasmic reticulum membrane</location>
        <topology evidence="8">Single-pass type I membrane protein</topology>
    </subcellularLocation>
    <subcellularLocation>
        <location evidence="1">Membrane</location>
        <topology evidence="1">Single-pass type I membrane protein</topology>
    </subcellularLocation>
</comment>
<comment type="similarity">
    <text evidence="3 8">Belongs to the DDOST 48 kDa subunit family.</text>
</comment>
<dbReference type="UniPathway" id="UPA00378"/>
<dbReference type="EMBL" id="LSSN01001498">
    <property type="protein sequence ID" value="OMJ19399.1"/>
    <property type="molecule type" value="Genomic_DNA"/>
</dbReference>
<gene>
    <name evidence="12" type="ORF">AYI70_g4767</name>
</gene>
<protein>
    <recommendedName>
        <fullName evidence="8">Dolichyl-diphosphooligosaccharide--protein glycosyltransferase subunit WBP1</fullName>
        <shortName evidence="8">Oligosaccharyl transferase subunit WBP1</shortName>
    </recommendedName>
</protein>
<evidence type="ECO:0000256" key="1">
    <source>
        <dbReference type="ARBA" id="ARBA00004479"/>
    </source>
</evidence>
<dbReference type="GO" id="GO:0016740">
    <property type="term" value="F:transferase activity"/>
    <property type="evidence" value="ECO:0007669"/>
    <property type="project" value="UniProtKB-KW"/>
</dbReference>
<feature type="signal peptide" evidence="8">
    <location>
        <begin position="1"/>
        <end position="24"/>
    </location>
</feature>
<dbReference type="GO" id="GO:0008250">
    <property type="term" value="C:oligosaccharyltransferase complex"/>
    <property type="evidence" value="ECO:0007669"/>
    <property type="project" value="TreeGrafter"/>
</dbReference>
<comment type="pathway">
    <text evidence="2 8">Protein modification; protein glycosylation.</text>
</comment>
<keyword evidence="8" id="KW-0732">Signal</keyword>
<comment type="subunit">
    <text evidence="8">Component of the oligosaccharyltransferase (OST) complex.</text>
</comment>
<evidence type="ECO:0000256" key="8">
    <source>
        <dbReference type="RuleBase" id="RU361142"/>
    </source>
</evidence>
<evidence type="ECO:0000259" key="10">
    <source>
        <dbReference type="Pfam" id="PF03345"/>
    </source>
</evidence>
<dbReference type="GO" id="GO:0018279">
    <property type="term" value="P:protein N-linked glycosylation via asparagine"/>
    <property type="evidence" value="ECO:0007669"/>
    <property type="project" value="UniProtKB-UniRule"/>
</dbReference>
<accession>A0A1R1XXV6</accession>
<dbReference type="AlphaFoldDB" id="A0A1R1XXV6"/>
<dbReference type="STRING" id="133412.A0A1R1XXV6"/>
<keyword evidence="4 8" id="KW-0812">Transmembrane</keyword>
<comment type="caution">
    <text evidence="12">The sequence shown here is derived from an EMBL/GenBank/DDBJ whole genome shotgun (WGS) entry which is preliminary data.</text>
</comment>
<keyword evidence="5 8" id="KW-0256">Endoplasmic reticulum</keyword>
<evidence type="ECO:0000313" key="12">
    <source>
        <dbReference type="EMBL" id="OMJ19399.1"/>
    </source>
</evidence>